<dbReference type="GO" id="GO:0016757">
    <property type="term" value="F:glycosyltransferase activity"/>
    <property type="evidence" value="ECO:0007669"/>
    <property type="project" value="UniProtKB-KW"/>
</dbReference>
<organism evidence="3 4">
    <name type="scientific">Salininema proteolyticum</name>
    <dbReference type="NCBI Taxonomy" id="1607685"/>
    <lineage>
        <taxon>Bacteria</taxon>
        <taxon>Bacillati</taxon>
        <taxon>Actinomycetota</taxon>
        <taxon>Actinomycetes</taxon>
        <taxon>Glycomycetales</taxon>
        <taxon>Glycomycetaceae</taxon>
        <taxon>Salininema</taxon>
    </lineage>
</organism>
<dbReference type="PANTHER" id="PTHR43685:SF2">
    <property type="entry name" value="GLYCOSYLTRANSFERASE 2-LIKE DOMAIN-CONTAINING PROTEIN"/>
    <property type="match status" value="1"/>
</dbReference>
<evidence type="ECO:0000259" key="2">
    <source>
        <dbReference type="Pfam" id="PF00535"/>
    </source>
</evidence>
<dbReference type="Gene3D" id="3.90.550.10">
    <property type="entry name" value="Spore Coat Polysaccharide Biosynthesis Protein SpsA, Chain A"/>
    <property type="match status" value="1"/>
</dbReference>
<gene>
    <name evidence="3" type="ORF">ACFPET_08740</name>
</gene>
<evidence type="ECO:0000313" key="3">
    <source>
        <dbReference type="EMBL" id="MFC4335282.1"/>
    </source>
</evidence>
<dbReference type="Proteomes" id="UP001595823">
    <property type="component" value="Unassembled WGS sequence"/>
</dbReference>
<keyword evidence="3" id="KW-0808">Transferase</keyword>
<feature type="compositionally biased region" description="Basic and acidic residues" evidence="1">
    <location>
        <begin position="673"/>
        <end position="691"/>
    </location>
</feature>
<evidence type="ECO:0000313" key="4">
    <source>
        <dbReference type="Proteomes" id="UP001595823"/>
    </source>
</evidence>
<name>A0ABV8TXT0_9ACTN</name>
<sequence length="1130" mass="123197">MKATRTPGPDAPSVWEDAPPEADAALNAVADRLTGPDAIDATAANALATRSRIGRHALAIAARRGRRRAELQLARVLAVQPLAEGDRRAARDLFERGEIPDDAGLRETYARLIAETAPDDLGGVRLTAETAAALDLKDAVNGGGDVVASLEACTGWTGMSLGGESGEAASDGTLGSRKEPGGLDGLRGPALDPVKSGPLISIIMSCYRPDRHIATAVRSVIAQSWQRWELVVVDDCSGPEHDGVLSEIAGLDDRVRVLRQPYNLGTYAARNRALDEVRGSLVTGLDSDDWAHPSWLADQAAPLLDDPELMMTMSRAVRLGSDLAPFVAPGLKLFEHRSTSAMFRRDPVRERIGYYDWVRKGADSEFRLRIQKRFGAKRTVRLDAVHTVLRVSGQSLSAGEIAPGWLHPSRKAYESAFSHWQQFRRGRSRLARNVWPRPFYAPTVLLDPLAAQEFDEVYIADWSEDAPLRSGLMDRAVGSARRGRRVALAHYPDWTNPVASRRYAKPVLETALREGLEWADPAASTDADWFAADEATALFLSVEHGKKAAAPPGLEVREPHEGPGVKASLPAPVRKVGGRLKRVPAKAGGIARRAAVAGTTWLPGRARRKWGSARHDLEFWRQRLYGGFSRTAGEELRKIAENPALRYGLRKRAAQMLDEFYTGERGKHRRGGGVRDRDREDGRAGDGHRADAGQSQNPPSGPGGAISRGVLTPPHRREIDVLFVSNFCMPGGTSTSNAAEMRALADAGLTVGLLHHPVYDWRISRDFNPKIRALLDEGAVEEVAVDEPLRVGLQIVRFPRVMAHPLEDRPDIEADDTVLVVNQAPYEYYADRGKVLTWDPSPVFNGLTDWAGAHRWFLQGPQIRRALEADHARETAAMPVDDEYWYGFVDVEDWRREGRRAGGGAFRIGRHARDAAGKWPQRPETLLAAYPDDEGIEVRVLGGAAAAAKVIGGDLPDNWTVEEFGSRGAREFLHDLDALVFFRAETGTEAFGRTILEGMASGLPCVVAPEFTELFGPGAIVCEPEEVRDVLEKLRNDEEYYREASRRALDHVRRSFSTEAYVDRVGRLHPSLGAKMRARSEAGADTGAASAPGDGAGGRADGERAEPAAEDGADGPGPAREPGSGERAER</sequence>
<feature type="region of interest" description="Disordered" evidence="1">
    <location>
        <begin position="660"/>
        <end position="711"/>
    </location>
</feature>
<feature type="region of interest" description="Disordered" evidence="1">
    <location>
        <begin position="1076"/>
        <end position="1130"/>
    </location>
</feature>
<dbReference type="InterPro" id="IPR001173">
    <property type="entry name" value="Glyco_trans_2-like"/>
</dbReference>
<feature type="compositionally biased region" description="Low complexity" evidence="1">
    <location>
        <begin position="1081"/>
        <end position="1093"/>
    </location>
</feature>
<dbReference type="EMBL" id="JBHSDK010000013">
    <property type="protein sequence ID" value="MFC4335282.1"/>
    <property type="molecule type" value="Genomic_DNA"/>
</dbReference>
<dbReference type="SUPFAM" id="SSF53756">
    <property type="entry name" value="UDP-Glycosyltransferase/glycogen phosphorylase"/>
    <property type="match status" value="1"/>
</dbReference>
<feature type="region of interest" description="Disordered" evidence="1">
    <location>
        <begin position="164"/>
        <end position="190"/>
    </location>
</feature>
<protein>
    <submittedName>
        <fullName evidence="3">Glycosyltransferase</fullName>
        <ecNumber evidence="3">2.4.-.-</ecNumber>
    </submittedName>
</protein>
<reference evidence="4" key="1">
    <citation type="journal article" date="2019" name="Int. J. Syst. Evol. Microbiol.">
        <title>The Global Catalogue of Microorganisms (GCM) 10K type strain sequencing project: providing services to taxonomists for standard genome sequencing and annotation.</title>
        <authorList>
            <consortium name="The Broad Institute Genomics Platform"/>
            <consortium name="The Broad Institute Genome Sequencing Center for Infectious Disease"/>
            <person name="Wu L."/>
            <person name="Ma J."/>
        </authorList>
    </citation>
    <scope>NUCLEOTIDE SEQUENCE [LARGE SCALE GENOMIC DNA]</scope>
    <source>
        <strain evidence="4">IBRC-M 10908</strain>
    </source>
</reference>
<dbReference type="InterPro" id="IPR050834">
    <property type="entry name" value="Glycosyltransf_2"/>
</dbReference>
<dbReference type="CDD" id="cd00761">
    <property type="entry name" value="Glyco_tranf_GTA_type"/>
    <property type="match status" value="1"/>
</dbReference>
<feature type="domain" description="Glycosyltransferase 2-like" evidence="2">
    <location>
        <begin position="201"/>
        <end position="319"/>
    </location>
</feature>
<keyword evidence="4" id="KW-1185">Reference proteome</keyword>
<comment type="caution">
    <text evidence="3">The sequence shown here is derived from an EMBL/GenBank/DDBJ whole genome shotgun (WGS) entry which is preliminary data.</text>
</comment>
<evidence type="ECO:0000256" key="1">
    <source>
        <dbReference type="SAM" id="MobiDB-lite"/>
    </source>
</evidence>
<accession>A0ABV8TXT0</accession>
<dbReference type="Pfam" id="PF00535">
    <property type="entry name" value="Glycos_transf_2"/>
    <property type="match status" value="1"/>
</dbReference>
<proteinExistence type="predicted"/>
<dbReference type="Gene3D" id="3.40.50.2000">
    <property type="entry name" value="Glycogen Phosphorylase B"/>
    <property type="match status" value="1"/>
</dbReference>
<dbReference type="EC" id="2.4.-.-" evidence="3"/>
<dbReference type="SUPFAM" id="SSF53448">
    <property type="entry name" value="Nucleotide-diphospho-sugar transferases"/>
    <property type="match status" value="1"/>
</dbReference>
<dbReference type="InterPro" id="IPR029044">
    <property type="entry name" value="Nucleotide-diphossugar_trans"/>
</dbReference>
<dbReference type="PANTHER" id="PTHR43685">
    <property type="entry name" value="GLYCOSYLTRANSFERASE"/>
    <property type="match status" value="1"/>
</dbReference>
<dbReference type="RefSeq" id="WP_380619869.1">
    <property type="nucleotide sequence ID" value="NZ_JBHSDK010000013.1"/>
</dbReference>
<keyword evidence="3" id="KW-0328">Glycosyltransferase</keyword>